<name>A0A931F9Z3_9ACTN</name>
<dbReference type="RefSeq" id="WP_196192276.1">
    <property type="nucleotide sequence ID" value="NZ_JADPRT010000001.1"/>
</dbReference>
<dbReference type="Proteomes" id="UP000657385">
    <property type="component" value="Unassembled WGS sequence"/>
</dbReference>
<organism evidence="1 2">
    <name type="scientific">Streptacidiphilus fuscans</name>
    <dbReference type="NCBI Taxonomy" id="2789292"/>
    <lineage>
        <taxon>Bacteria</taxon>
        <taxon>Bacillati</taxon>
        <taxon>Actinomycetota</taxon>
        <taxon>Actinomycetes</taxon>
        <taxon>Kitasatosporales</taxon>
        <taxon>Streptomycetaceae</taxon>
        <taxon>Streptacidiphilus</taxon>
    </lineage>
</organism>
<comment type="caution">
    <text evidence="1">The sequence shown here is derived from an EMBL/GenBank/DDBJ whole genome shotgun (WGS) entry which is preliminary data.</text>
</comment>
<dbReference type="EMBL" id="JADPRT010000001">
    <property type="protein sequence ID" value="MBF9067127.1"/>
    <property type="molecule type" value="Genomic_DNA"/>
</dbReference>
<sequence>MDDFYRFSLAQDVNDLSEAHALRLLRYEPRFPDSEFWWLDKDQDLHGKVFLLRKDDRATASLRIVPVTATTTEIERLGLLPEELVGDPGVWELGRLVSLSSRGRDLPYSRLLFGWASAWALGNLPIEKVVSYCRRGKLSGFTACGAEVVAGPYEVPGRGDDYFTIVADVAVVVERLVDYGFKPLVEAAAAGKSEFSLEDFVGPRPDVSDSTTLEPAK</sequence>
<proteinExistence type="predicted"/>
<accession>A0A931F9Z3</accession>
<evidence type="ECO:0000313" key="2">
    <source>
        <dbReference type="Proteomes" id="UP000657385"/>
    </source>
</evidence>
<dbReference type="SUPFAM" id="SSF55729">
    <property type="entry name" value="Acyl-CoA N-acyltransferases (Nat)"/>
    <property type="match status" value="1"/>
</dbReference>
<evidence type="ECO:0000313" key="1">
    <source>
        <dbReference type="EMBL" id="MBF9067127.1"/>
    </source>
</evidence>
<gene>
    <name evidence="1" type="ORF">I2501_03605</name>
</gene>
<dbReference type="AlphaFoldDB" id="A0A931F9Z3"/>
<protein>
    <submittedName>
        <fullName evidence="1">Uncharacterized protein</fullName>
    </submittedName>
</protein>
<dbReference type="InterPro" id="IPR016181">
    <property type="entry name" value="Acyl_CoA_acyltransferase"/>
</dbReference>
<reference evidence="1" key="1">
    <citation type="submission" date="2020-11" db="EMBL/GenBank/DDBJ databases">
        <title>Isolation and identification of active actinomycetes.</title>
        <authorList>
            <person name="Yu B."/>
        </authorList>
    </citation>
    <scope>NUCLEOTIDE SEQUENCE</scope>
    <source>
        <strain evidence="1">NEAU-YB345</strain>
    </source>
</reference>
<keyword evidence="2" id="KW-1185">Reference proteome</keyword>